<evidence type="ECO:0000313" key="3">
    <source>
        <dbReference type="EnsemblMetazoa" id="PHUM421360-PA"/>
    </source>
</evidence>
<reference evidence="2" key="2">
    <citation type="submission" date="2007-04" db="EMBL/GenBank/DDBJ databases">
        <title>The genome of the human body louse.</title>
        <authorList>
            <consortium name="The Human Body Louse Genome Consortium"/>
            <person name="Kirkness E."/>
            <person name="Walenz B."/>
            <person name="Hass B."/>
            <person name="Bruggner R."/>
            <person name="Strausberg R."/>
        </authorList>
    </citation>
    <scope>NUCLEOTIDE SEQUENCE</scope>
    <source>
        <strain evidence="2">USDA</strain>
    </source>
</reference>
<feature type="region of interest" description="Disordered" evidence="1">
    <location>
        <begin position="211"/>
        <end position="345"/>
    </location>
</feature>
<evidence type="ECO:0000256" key="1">
    <source>
        <dbReference type="SAM" id="MobiDB-lite"/>
    </source>
</evidence>
<dbReference type="InParanoid" id="E0VSP4"/>
<evidence type="ECO:0000313" key="2">
    <source>
        <dbReference type="EMBL" id="EEB16400.1"/>
    </source>
</evidence>
<dbReference type="EMBL" id="AAZO01005161">
    <property type="status" value="NOT_ANNOTATED_CDS"/>
    <property type="molecule type" value="Genomic_DNA"/>
</dbReference>
<dbReference type="EMBL" id="DS235755">
    <property type="protein sequence ID" value="EEB16400.1"/>
    <property type="molecule type" value="Genomic_DNA"/>
</dbReference>
<dbReference type="CTD" id="8234518"/>
<reference evidence="3" key="3">
    <citation type="submission" date="2020-05" db="UniProtKB">
        <authorList>
            <consortium name="EnsemblMetazoa"/>
        </authorList>
    </citation>
    <scope>IDENTIFICATION</scope>
    <source>
        <strain evidence="3">USDA</strain>
    </source>
</reference>
<gene>
    <name evidence="3" type="primary">8234518</name>
    <name evidence="2" type="ORF">Phum_PHUM421360</name>
</gene>
<feature type="compositionally biased region" description="Basic and acidic residues" evidence="1">
    <location>
        <begin position="301"/>
        <end position="331"/>
    </location>
</feature>
<dbReference type="AlphaFoldDB" id="E0VSP4"/>
<protein>
    <submittedName>
        <fullName evidence="2 3">Uncharacterized protein</fullName>
    </submittedName>
</protein>
<dbReference type="EnsemblMetazoa" id="PHUM421360-RA">
    <property type="protein sequence ID" value="PHUM421360-PA"/>
    <property type="gene ID" value="PHUM421360"/>
</dbReference>
<organism>
    <name type="scientific">Pediculus humanus subsp. corporis</name>
    <name type="common">Body louse</name>
    <dbReference type="NCBI Taxonomy" id="121224"/>
    <lineage>
        <taxon>Eukaryota</taxon>
        <taxon>Metazoa</taxon>
        <taxon>Ecdysozoa</taxon>
        <taxon>Arthropoda</taxon>
        <taxon>Hexapoda</taxon>
        <taxon>Insecta</taxon>
        <taxon>Pterygota</taxon>
        <taxon>Neoptera</taxon>
        <taxon>Paraneoptera</taxon>
        <taxon>Psocodea</taxon>
        <taxon>Troctomorpha</taxon>
        <taxon>Phthiraptera</taxon>
        <taxon>Anoplura</taxon>
        <taxon>Pediculidae</taxon>
        <taxon>Pediculus</taxon>
    </lineage>
</organism>
<dbReference type="RefSeq" id="XP_002429138.1">
    <property type="nucleotide sequence ID" value="XM_002429093.1"/>
</dbReference>
<dbReference type="GeneID" id="8234518"/>
<reference evidence="2" key="1">
    <citation type="submission" date="2007-04" db="EMBL/GenBank/DDBJ databases">
        <title>Annotation of Pediculus humanus corporis strain USDA.</title>
        <authorList>
            <person name="Kirkness E."/>
            <person name="Hannick L."/>
            <person name="Hass B."/>
            <person name="Bruggner R."/>
            <person name="Lawson D."/>
            <person name="Bidwell S."/>
            <person name="Joardar V."/>
            <person name="Caler E."/>
            <person name="Walenz B."/>
            <person name="Inman J."/>
            <person name="Schobel S."/>
            <person name="Galinsky K."/>
            <person name="Amedeo P."/>
            <person name="Strausberg R."/>
        </authorList>
    </citation>
    <scope>NUCLEOTIDE SEQUENCE</scope>
    <source>
        <strain evidence="2">USDA</strain>
    </source>
</reference>
<evidence type="ECO:0000313" key="4">
    <source>
        <dbReference type="Proteomes" id="UP000009046"/>
    </source>
</evidence>
<proteinExistence type="predicted"/>
<keyword evidence="4" id="KW-1185">Reference proteome</keyword>
<dbReference type="VEuPathDB" id="VectorBase:PHUM421360"/>
<dbReference type="KEGG" id="phu:Phum_PHUM421360"/>
<feature type="compositionally biased region" description="Basic and acidic residues" evidence="1">
    <location>
        <begin position="230"/>
        <end position="260"/>
    </location>
</feature>
<dbReference type="HOGENOM" id="CLU_804894_0_0_1"/>
<accession>E0VSP4</accession>
<name>E0VSP4_PEDHC</name>
<sequence length="345" mass="37671">MSRAVEEVKVKVDVAEEVDSNLYNGRRLRNDVVEDIPKPTPMRKTFNELLKRDLTVPNLKSVKKFPKAKEDATESKVEKSQSILEKLRAAAKKKRRPIKACTCEHGKEITFVIKGVCLCDNKHLKNFETDKSCGEYCKSRISRMQTRSDHKGDMKVRDSIELYKTKKTESGTNVPDLSEKSLQKKVTFVDGPLEKNGSKDTIKKQKCFPINYDYDKDNPPTVKTSAPKNQQEKENKTGGDVTRKDGDGAGKSGEVTRKGGDGAGKSGEVTRKGGDGPGKSGEITRKGGDGAGKSGEITHVGGDRAGKSGEVARKGGDKADKSGGKAAGKGDDEAESKFIGYWINR</sequence>
<dbReference type="Proteomes" id="UP000009046">
    <property type="component" value="Unassembled WGS sequence"/>
</dbReference>